<dbReference type="EMBL" id="CP134185">
    <property type="protein sequence ID" value="WPA99336.1"/>
    <property type="molecule type" value="Genomic_DNA"/>
</dbReference>
<proteinExistence type="predicted"/>
<keyword evidence="5" id="KW-1185">Reference proteome</keyword>
<dbReference type="EMBL" id="LKMD01000102">
    <property type="protein sequence ID" value="PIA97673.1"/>
    <property type="molecule type" value="Genomic_DNA"/>
</dbReference>
<accession>A0A2G5HZG7</accession>
<dbReference type="Proteomes" id="UP000230605">
    <property type="component" value="Chromosome 2"/>
</dbReference>
<keyword evidence="1" id="KW-0732">Signal</keyword>
<protein>
    <recommendedName>
        <fullName evidence="6">Fungal calcium binding protein domain-containing protein</fullName>
    </recommendedName>
</protein>
<name>A0A2G5HZG7_CERBT</name>
<gene>
    <name evidence="2" type="ORF">CB0940_06671</name>
    <name evidence="3" type="ORF">RHO25_003953</name>
</gene>
<sequence>MKFFAYAAAALPLASAVMIPRELQIDTTPLSCNIDLDLDVNLDQAGNQAVNQVDVLGVLSKLLADGEIDITDVDTRVSKRADVPFLHCGYSRAARCALSSGGALATCVWAAISFGKDIKEDSKCIAAVAAFGANLPQDCRLCLGVN</sequence>
<feature type="chain" id="PRO_5013814815" description="Fungal calcium binding protein domain-containing protein" evidence="1">
    <location>
        <begin position="17"/>
        <end position="146"/>
    </location>
</feature>
<evidence type="ECO:0000313" key="5">
    <source>
        <dbReference type="Proteomes" id="UP001302367"/>
    </source>
</evidence>
<feature type="signal peptide" evidence="1">
    <location>
        <begin position="1"/>
        <end position="16"/>
    </location>
</feature>
<dbReference type="AlphaFoldDB" id="A0A2G5HZG7"/>
<organism evidence="2 4">
    <name type="scientific">Cercospora beticola</name>
    <name type="common">Sugarbeet leaf spot fungus</name>
    <dbReference type="NCBI Taxonomy" id="122368"/>
    <lineage>
        <taxon>Eukaryota</taxon>
        <taxon>Fungi</taxon>
        <taxon>Dikarya</taxon>
        <taxon>Ascomycota</taxon>
        <taxon>Pezizomycotina</taxon>
        <taxon>Dothideomycetes</taxon>
        <taxon>Dothideomycetidae</taxon>
        <taxon>Mycosphaerellales</taxon>
        <taxon>Mycosphaerellaceae</taxon>
        <taxon>Cercospora</taxon>
    </lineage>
</organism>
<evidence type="ECO:0000313" key="4">
    <source>
        <dbReference type="Proteomes" id="UP000230605"/>
    </source>
</evidence>
<reference evidence="3 5" key="2">
    <citation type="submission" date="2023-09" db="EMBL/GenBank/DDBJ databases">
        <title>Complete-Gapless Cercospora beticola genome.</title>
        <authorList>
            <person name="Wyatt N.A."/>
            <person name="Spanner R.E."/>
            <person name="Bolton M.D."/>
        </authorList>
    </citation>
    <scope>NUCLEOTIDE SEQUENCE [LARGE SCALE GENOMIC DNA]</scope>
    <source>
        <strain evidence="3">Cb09-40</strain>
    </source>
</reference>
<evidence type="ECO:0000256" key="1">
    <source>
        <dbReference type="SAM" id="SignalP"/>
    </source>
</evidence>
<evidence type="ECO:0000313" key="3">
    <source>
        <dbReference type="EMBL" id="WPA99336.1"/>
    </source>
</evidence>
<dbReference type="OrthoDB" id="3632585at2759"/>
<dbReference type="Proteomes" id="UP001302367">
    <property type="component" value="Chromosome 2"/>
</dbReference>
<evidence type="ECO:0000313" key="2">
    <source>
        <dbReference type="EMBL" id="PIA97673.1"/>
    </source>
</evidence>
<reference evidence="2 4" key="1">
    <citation type="submission" date="2015-10" db="EMBL/GenBank/DDBJ databases">
        <title>The cercosporin biosynthetic gene cluster was horizontally transferred to several fungal lineages and shown to be expanded in Cercospora beticola based on microsynteny with recipient genomes.</title>
        <authorList>
            <person name="De Jonge R."/>
            <person name="Ebert M.K."/>
            <person name="Suttle J.C."/>
            <person name="Jurick Ii W.M."/>
            <person name="Secor G.A."/>
            <person name="Thomma B.P."/>
            <person name="Van De Peer Y."/>
            <person name="Bolton M.D."/>
        </authorList>
    </citation>
    <scope>NUCLEOTIDE SEQUENCE [LARGE SCALE GENOMIC DNA]</scope>
    <source>
        <strain evidence="2 4">09-40</strain>
    </source>
</reference>
<evidence type="ECO:0008006" key="6">
    <source>
        <dbReference type="Google" id="ProtNLM"/>
    </source>
</evidence>